<feature type="transmembrane region" description="Helical" evidence="5">
    <location>
        <begin position="282"/>
        <end position="301"/>
    </location>
</feature>
<keyword evidence="3 5" id="KW-1133">Transmembrane helix</keyword>
<evidence type="ECO:0000256" key="2">
    <source>
        <dbReference type="ARBA" id="ARBA00022692"/>
    </source>
</evidence>
<dbReference type="Proteomes" id="UP000199009">
    <property type="component" value="Chromosome I"/>
</dbReference>
<feature type="transmembrane region" description="Helical" evidence="5">
    <location>
        <begin position="347"/>
        <end position="365"/>
    </location>
</feature>
<dbReference type="CDD" id="cd07042">
    <property type="entry name" value="STAS_SulP_like_sulfate_transporter"/>
    <property type="match status" value="1"/>
</dbReference>
<dbReference type="InterPro" id="IPR001902">
    <property type="entry name" value="SLC26A/SulP_fam"/>
</dbReference>
<dbReference type="Pfam" id="PF00916">
    <property type="entry name" value="Sulfate_transp"/>
    <property type="match status" value="1"/>
</dbReference>
<dbReference type="PROSITE" id="PS50801">
    <property type="entry name" value="STAS"/>
    <property type="match status" value="1"/>
</dbReference>
<proteinExistence type="predicted"/>
<evidence type="ECO:0000256" key="5">
    <source>
        <dbReference type="SAM" id="Phobius"/>
    </source>
</evidence>
<dbReference type="AlphaFoldDB" id="A0A1G7VRU7"/>
<feature type="transmembrane region" description="Helical" evidence="5">
    <location>
        <begin position="96"/>
        <end position="119"/>
    </location>
</feature>
<feature type="transmembrane region" description="Helical" evidence="5">
    <location>
        <begin position="40"/>
        <end position="59"/>
    </location>
</feature>
<dbReference type="RefSeq" id="WP_091486760.1">
    <property type="nucleotide sequence ID" value="NZ_LT629692.1"/>
</dbReference>
<sequence length="565" mass="58608">MQKPLAGLTRHNLVRESVAGITLLAIAIPLNIGYAQIAGLPPTAGLYALVVPTVIYALVVSSRQLVASPDAAAAALVASSLGGLAVAGSADYTTLALAQAIICGVMFILLAVFKLGFLANFLSKPILVGFVGGLALDILVSQIAKMLGVKIDSGGEFVEKVSGLAVGLGTTNLISLMISIVSVAILLLGKRYLGAIPWALVVLVLGTIIVMVADLDDAGVDVLGAVPAGPPALSWPVIDWTMWLALIPSAMALTLVTTAEGLLVSRSYGEKRHYPTSPNRDLLAFGLGNIAAGASSSFAMGSSTSRTAAMDQAGSRTQLPSLILAVGTLLLLLFGTAVLADIPSPAIGAVVAVAILPLLGIREFIDLWRLDRFEFLVGAVCFLVTLFVGAIPGILVAFVLALINMAKRAANPAIDVLAANDSPTDSLLDDAPSGSVTAPGVIVVRMAAPLFFANGSVFAEAVKGAVVAACEDRVHHLVIDMEAVTDVDVTGAEAFGGLRDWLASNEVTLAFSRVRPDARRRLTRFGILVDETVYPTNRAAVAALTPHMGWPQKLRESLSITRSSN</sequence>
<evidence type="ECO:0000313" key="8">
    <source>
        <dbReference type="Proteomes" id="UP000199009"/>
    </source>
</evidence>
<comment type="subcellular location">
    <subcellularLocation>
        <location evidence="1">Membrane</location>
        <topology evidence="1">Multi-pass membrane protein</topology>
    </subcellularLocation>
</comment>
<name>A0A1G7VRU7_9MICO</name>
<dbReference type="InterPro" id="IPR002645">
    <property type="entry name" value="STAS_dom"/>
</dbReference>
<feature type="transmembrane region" description="Helical" evidence="5">
    <location>
        <begin position="164"/>
        <end position="188"/>
    </location>
</feature>
<evidence type="ECO:0000259" key="6">
    <source>
        <dbReference type="PROSITE" id="PS50801"/>
    </source>
</evidence>
<feature type="transmembrane region" description="Helical" evidence="5">
    <location>
        <begin position="195"/>
        <end position="213"/>
    </location>
</feature>
<keyword evidence="4 5" id="KW-0472">Membrane</keyword>
<feature type="transmembrane region" description="Helical" evidence="5">
    <location>
        <begin position="12"/>
        <end position="34"/>
    </location>
</feature>
<dbReference type="OrthoDB" id="9769739at2"/>
<feature type="transmembrane region" description="Helical" evidence="5">
    <location>
        <begin position="240"/>
        <end position="262"/>
    </location>
</feature>
<keyword evidence="2 5" id="KW-0812">Transmembrane</keyword>
<organism evidence="7 8">
    <name type="scientific">Microbacterium pygmaeum</name>
    <dbReference type="NCBI Taxonomy" id="370764"/>
    <lineage>
        <taxon>Bacteria</taxon>
        <taxon>Bacillati</taxon>
        <taxon>Actinomycetota</taxon>
        <taxon>Actinomycetes</taxon>
        <taxon>Micrococcales</taxon>
        <taxon>Microbacteriaceae</taxon>
        <taxon>Microbacterium</taxon>
    </lineage>
</organism>
<evidence type="ECO:0000256" key="1">
    <source>
        <dbReference type="ARBA" id="ARBA00004141"/>
    </source>
</evidence>
<dbReference type="InterPro" id="IPR011547">
    <property type="entry name" value="SLC26A/SulP_dom"/>
</dbReference>
<dbReference type="EMBL" id="LT629692">
    <property type="protein sequence ID" value="SDG62536.1"/>
    <property type="molecule type" value="Genomic_DNA"/>
</dbReference>
<gene>
    <name evidence="7" type="ORF">SAMN04489810_0810</name>
</gene>
<dbReference type="STRING" id="370764.SAMN04489810_0810"/>
<evidence type="ECO:0000313" key="7">
    <source>
        <dbReference type="EMBL" id="SDG62536.1"/>
    </source>
</evidence>
<feature type="domain" description="STAS" evidence="6">
    <location>
        <begin position="439"/>
        <end position="544"/>
    </location>
</feature>
<dbReference type="PANTHER" id="PTHR11814">
    <property type="entry name" value="SULFATE TRANSPORTER"/>
    <property type="match status" value="1"/>
</dbReference>
<dbReference type="Gene3D" id="3.30.750.24">
    <property type="entry name" value="STAS domain"/>
    <property type="match status" value="1"/>
</dbReference>
<keyword evidence="8" id="KW-1185">Reference proteome</keyword>
<dbReference type="GO" id="GO:0016020">
    <property type="term" value="C:membrane"/>
    <property type="evidence" value="ECO:0007669"/>
    <property type="project" value="UniProtKB-SubCell"/>
</dbReference>
<feature type="transmembrane region" description="Helical" evidence="5">
    <location>
        <begin position="126"/>
        <end position="144"/>
    </location>
</feature>
<accession>A0A1G7VRU7</accession>
<dbReference type="SUPFAM" id="SSF52091">
    <property type="entry name" value="SpoIIaa-like"/>
    <property type="match status" value="1"/>
</dbReference>
<evidence type="ECO:0000256" key="4">
    <source>
        <dbReference type="ARBA" id="ARBA00023136"/>
    </source>
</evidence>
<reference evidence="7 8" key="1">
    <citation type="submission" date="2016-10" db="EMBL/GenBank/DDBJ databases">
        <authorList>
            <person name="de Groot N.N."/>
        </authorList>
    </citation>
    <scope>NUCLEOTIDE SEQUENCE [LARGE SCALE GENOMIC DNA]</scope>
    <source>
        <strain evidence="7 8">DSM 23142</strain>
    </source>
</reference>
<feature type="transmembrane region" description="Helical" evidence="5">
    <location>
        <begin position="321"/>
        <end position="340"/>
    </location>
</feature>
<feature type="transmembrane region" description="Helical" evidence="5">
    <location>
        <begin position="377"/>
        <end position="403"/>
    </location>
</feature>
<dbReference type="InterPro" id="IPR036513">
    <property type="entry name" value="STAS_dom_sf"/>
</dbReference>
<dbReference type="GO" id="GO:0055085">
    <property type="term" value="P:transmembrane transport"/>
    <property type="evidence" value="ECO:0007669"/>
    <property type="project" value="InterPro"/>
</dbReference>
<evidence type="ECO:0000256" key="3">
    <source>
        <dbReference type="ARBA" id="ARBA00022989"/>
    </source>
</evidence>
<protein>
    <submittedName>
        <fullName evidence="7">High affinity sulphate transporter 1</fullName>
    </submittedName>
</protein>
<dbReference type="Pfam" id="PF01740">
    <property type="entry name" value="STAS"/>
    <property type="match status" value="1"/>
</dbReference>
<feature type="transmembrane region" description="Helical" evidence="5">
    <location>
        <begin position="71"/>
        <end position="90"/>
    </location>
</feature>